<dbReference type="InterPro" id="IPR052270">
    <property type="entry name" value="CACF_protein"/>
</dbReference>
<organism evidence="2 3">
    <name type="scientific">Myodes glareolus</name>
    <name type="common">Bank vole</name>
    <name type="synonym">Clethrionomys glareolus</name>
    <dbReference type="NCBI Taxonomy" id="447135"/>
    <lineage>
        <taxon>Eukaryota</taxon>
        <taxon>Metazoa</taxon>
        <taxon>Chordata</taxon>
        <taxon>Craniata</taxon>
        <taxon>Vertebrata</taxon>
        <taxon>Euteleostomi</taxon>
        <taxon>Mammalia</taxon>
        <taxon>Eutheria</taxon>
        <taxon>Euarchontoglires</taxon>
        <taxon>Glires</taxon>
        <taxon>Rodentia</taxon>
        <taxon>Myomorpha</taxon>
        <taxon>Muroidea</taxon>
        <taxon>Cricetidae</taxon>
        <taxon>Arvicolinae</taxon>
        <taxon>Myodes</taxon>
    </lineage>
</organism>
<evidence type="ECO:0000313" key="3">
    <source>
        <dbReference type="Proteomes" id="UP001488838"/>
    </source>
</evidence>
<dbReference type="EMBL" id="JBBHLL010000066">
    <property type="protein sequence ID" value="KAK7821207.1"/>
    <property type="molecule type" value="Genomic_DNA"/>
</dbReference>
<proteinExistence type="predicted"/>
<reference evidence="2 3" key="1">
    <citation type="journal article" date="2023" name="bioRxiv">
        <title>Conserved and derived expression patterns and positive selection on dental genes reveal complex evolutionary context of ever-growing rodent molars.</title>
        <authorList>
            <person name="Calamari Z.T."/>
            <person name="Song A."/>
            <person name="Cohen E."/>
            <person name="Akter M."/>
            <person name="Roy R.D."/>
            <person name="Hallikas O."/>
            <person name="Christensen M.M."/>
            <person name="Li P."/>
            <person name="Marangoni P."/>
            <person name="Jernvall J."/>
            <person name="Klein O.D."/>
        </authorList>
    </citation>
    <scope>NUCLEOTIDE SEQUENCE [LARGE SCALE GENOMIC DNA]</scope>
    <source>
        <strain evidence="2">V071</strain>
    </source>
</reference>
<accession>A0AAW0J3E5</accession>
<protein>
    <submittedName>
        <fullName evidence="2">Uncharacterized protein</fullName>
    </submittedName>
</protein>
<evidence type="ECO:0000256" key="1">
    <source>
        <dbReference type="SAM" id="MobiDB-lite"/>
    </source>
</evidence>
<dbReference type="PANTHER" id="PTHR22028:SF5">
    <property type="entry name" value="COILED-COIL DOMAIN-CONTAINING PROTEIN 191"/>
    <property type="match status" value="1"/>
</dbReference>
<sequence length="205" mass="24994">MEERAIQRAERRRILAEKKKKQEEDKLAQLKAQEEERQKKDAEEKQAQLERKREEKRLKKMKELEIQKRIKRNQELEAVAKDHYEKVLLRKKGLEPWKRLRMQSKESIECVNDLEKEVRKLCAHLLQKKVFRAWLTMVRDLKIESQRKLEIAAEHCDRKLLSVTLQTWKAFVKFTKEERVKEERRDQLRRKVADILPDFQMLTPL</sequence>
<comment type="caution">
    <text evidence="2">The sequence shown here is derived from an EMBL/GenBank/DDBJ whole genome shotgun (WGS) entry which is preliminary data.</text>
</comment>
<keyword evidence="3" id="KW-1185">Reference proteome</keyword>
<name>A0AAW0J3E5_MYOGA</name>
<evidence type="ECO:0000313" key="2">
    <source>
        <dbReference type="EMBL" id="KAK7821207.1"/>
    </source>
</evidence>
<gene>
    <name evidence="2" type="ORF">U0070_000153</name>
</gene>
<dbReference type="PANTHER" id="PTHR22028">
    <property type="entry name" value="SFI1 SPINDLE BODY DOMAIN-CONTAINING PROTEIN-RELATED"/>
    <property type="match status" value="1"/>
</dbReference>
<dbReference type="Proteomes" id="UP001488838">
    <property type="component" value="Unassembled WGS sequence"/>
</dbReference>
<dbReference type="AlphaFoldDB" id="A0AAW0J3E5"/>
<feature type="region of interest" description="Disordered" evidence="1">
    <location>
        <begin position="15"/>
        <end position="54"/>
    </location>
</feature>